<accession>X1SZL6</accession>
<evidence type="ECO:0000313" key="2">
    <source>
        <dbReference type="EMBL" id="GAI80795.1"/>
    </source>
</evidence>
<evidence type="ECO:0000256" key="1">
    <source>
        <dbReference type="SAM" id="Phobius"/>
    </source>
</evidence>
<reference evidence="2" key="1">
    <citation type="journal article" date="2014" name="Front. Microbiol.">
        <title>High frequency of phylogenetically diverse reductive dehalogenase-homologous genes in deep subseafloor sedimentary metagenomes.</title>
        <authorList>
            <person name="Kawai M."/>
            <person name="Futagami T."/>
            <person name="Toyoda A."/>
            <person name="Takaki Y."/>
            <person name="Nishi S."/>
            <person name="Hori S."/>
            <person name="Arai W."/>
            <person name="Tsubouchi T."/>
            <person name="Morono Y."/>
            <person name="Uchiyama I."/>
            <person name="Ito T."/>
            <person name="Fujiyama A."/>
            <person name="Inagaki F."/>
            <person name="Takami H."/>
        </authorList>
    </citation>
    <scope>NUCLEOTIDE SEQUENCE</scope>
    <source>
        <strain evidence="2">Expedition CK06-06</strain>
    </source>
</reference>
<organism evidence="2">
    <name type="scientific">marine sediment metagenome</name>
    <dbReference type="NCBI Taxonomy" id="412755"/>
    <lineage>
        <taxon>unclassified sequences</taxon>
        <taxon>metagenomes</taxon>
        <taxon>ecological metagenomes</taxon>
    </lineage>
</organism>
<name>X1SZL6_9ZZZZ</name>
<keyword evidence="1" id="KW-1133">Transmembrane helix</keyword>
<sequence length="150" mass="17622">QMMRKLPRFLLILTPAIALVYGIVLSDVIGLGKAKNKKKKKLIFRIVSVFLVCALIAAQIYFLLIAGTLEKKQIDDNIAKFRWGYYDVLKDLPHKPVYSTGGWWFNRFSFYFLPDLRYMVLKWRSSEMLRDLREIKNPSELADSYVIIKR</sequence>
<keyword evidence="1" id="KW-0472">Membrane</keyword>
<dbReference type="AlphaFoldDB" id="X1SZL6"/>
<comment type="caution">
    <text evidence="2">The sequence shown here is derived from an EMBL/GenBank/DDBJ whole genome shotgun (WGS) entry which is preliminary data.</text>
</comment>
<proteinExistence type="predicted"/>
<protein>
    <submittedName>
        <fullName evidence="2">Uncharacterized protein</fullName>
    </submittedName>
</protein>
<gene>
    <name evidence="2" type="ORF">S12H4_21113</name>
</gene>
<feature type="transmembrane region" description="Helical" evidence="1">
    <location>
        <begin position="42"/>
        <end position="64"/>
    </location>
</feature>
<keyword evidence="1" id="KW-0812">Transmembrane</keyword>
<dbReference type="EMBL" id="BARW01010814">
    <property type="protein sequence ID" value="GAI80795.1"/>
    <property type="molecule type" value="Genomic_DNA"/>
</dbReference>
<feature type="non-terminal residue" evidence="2">
    <location>
        <position position="1"/>
    </location>
</feature>